<dbReference type="GO" id="GO:0004316">
    <property type="term" value="F:3-oxoacyl-[acyl-carrier-protein] reductase (NADPH) activity"/>
    <property type="evidence" value="ECO:0007669"/>
    <property type="project" value="UniProtKB-EC"/>
</dbReference>
<dbReference type="Proteomes" id="UP000074108">
    <property type="component" value="Unassembled WGS sequence"/>
</dbReference>
<evidence type="ECO:0000313" key="4">
    <source>
        <dbReference type="Proteomes" id="UP000074108"/>
    </source>
</evidence>
<gene>
    <name evidence="3" type="primary">fabG</name>
    <name evidence="3" type="ORF">Q75_06555</name>
</gene>
<dbReference type="InterPro" id="IPR050259">
    <property type="entry name" value="SDR"/>
</dbReference>
<accession>A0A147K9Z3</accession>
<dbReference type="InterPro" id="IPR036291">
    <property type="entry name" value="NAD(P)-bd_dom_sf"/>
</dbReference>
<dbReference type="RefSeq" id="WP_059350804.1">
    <property type="nucleotide sequence ID" value="NZ_LDYG01000024.1"/>
</dbReference>
<keyword evidence="4" id="KW-1185">Reference proteome</keyword>
<dbReference type="PRINTS" id="PR00081">
    <property type="entry name" value="GDHRDH"/>
</dbReference>
<protein>
    <submittedName>
        <fullName evidence="3">3-ketoacyl-ACP reductase</fullName>
        <ecNumber evidence="3">1.1.1.100</ecNumber>
    </submittedName>
</protein>
<dbReference type="FunFam" id="3.40.50.720:FF:000173">
    <property type="entry name" value="3-oxoacyl-[acyl-carrier protein] reductase"/>
    <property type="match status" value="1"/>
</dbReference>
<dbReference type="PANTHER" id="PTHR42879">
    <property type="entry name" value="3-OXOACYL-(ACYL-CARRIER-PROTEIN) REDUCTASE"/>
    <property type="match status" value="1"/>
</dbReference>
<dbReference type="SUPFAM" id="SSF51735">
    <property type="entry name" value="NAD(P)-binding Rossmann-fold domains"/>
    <property type="match status" value="1"/>
</dbReference>
<dbReference type="PRINTS" id="PR00080">
    <property type="entry name" value="SDRFAMILY"/>
</dbReference>
<keyword evidence="2 3" id="KW-0560">Oxidoreductase</keyword>
<evidence type="ECO:0000256" key="2">
    <source>
        <dbReference type="ARBA" id="ARBA00023002"/>
    </source>
</evidence>
<dbReference type="PANTHER" id="PTHR42879:SF2">
    <property type="entry name" value="3-OXOACYL-[ACYL-CARRIER-PROTEIN] REDUCTASE FABG"/>
    <property type="match status" value="1"/>
</dbReference>
<evidence type="ECO:0000313" key="3">
    <source>
        <dbReference type="EMBL" id="KUP07183.1"/>
    </source>
</evidence>
<sequence length="241" mass="26382">MNDQKFALILGASGGIGKATALRLGKEGWSLYLHYHQNEEAVIEIINALKDEQIECIPLQCDLLEEEAIEKIVHSIFSIDSLIYTSGTSSYGLLQDISQTEIKNQMKLHLEQPILLTQRLLPKLLQRKGSIVYVSSIWGETGASFETVYSAAKGGQIAFMKALAKEVGPSGVTVNCVAPGVVNTTMMGSFSEDERQSMVEEIPLGRFCHPHEVAGSVSFLLSKDAKYITGHVLSINGGWHM</sequence>
<dbReference type="Gene3D" id="3.40.50.720">
    <property type="entry name" value="NAD(P)-binding Rossmann-like Domain"/>
    <property type="match status" value="1"/>
</dbReference>
<dbReference type="InterPro" id="IPR002347">
    <property type="entry name" value="SDR_fam"/>
</dbReference>
<dbReference type="EC" id="1.1.1.100" evidence="3"/>
<reference evidence="3 4" key="1">
    <citation type="journal article" date="2016" name="Front. Microbiol.">
        <title>Microevolution Analysis of Bacillus coahuilensis Unveils Differences in Phosphorus Acquisition Strategies and Their Regulation.</title>
        <authorList>
            <person name="Gomez-Lunar Z."/>
            <person name="Hernandez-Gonzalez I."/>
            <person name="Rodriguez-Torres M.D."/>
            <person name="Souza V."/>
            <person name="Olmedo-Alvarez G."/>
        </authorList>
    </citation>
    <scope>NUCLEOTIDE SEQUENCE [LARGE SCALE GENOMIC DNA]</scope>
    <source>
        <strain evidence="4">p1.1.43</strain>
    </source>
</reference>
<dbReference type="OrthoDB" id="9803333at2"/>
<dbReference type="AlphaFoldDB" id="A0A147K9Z3"/>
<dbReference type="STRING" id="1150625.Q75_06555"/>
<evidence type="ECO:0000256" key="1">
    <source>
        <dbReference type="ARBA" id="ARBA00006484"/>
    </source>
</evidence>
<dbReference type="Pfam" id="PF13561">
    <property type="entry name" value="adh_short_C2"/>
    <property type="match status" value="1"/>
</dbReference>
<dbReference type="NCBIfam" id="NF047420">
    <property type="entry name" value="EF_P_mod_YmfI"/>
    <property type="match status" value="1"/>
</dbReference>
<organism evidence="3 4">
    <name type="scientific">Bacillus coahuilensis p1.1.43</name>
    <dbReference type="NCBI Taxonomy" id="1150625"/>
    <lineage>
        <taxon>Bacteria</taxon>
        <taxon>Bacillati</taxon>
        <taxon>Bacillota</taxon>
        <taxon>Bacilli</taxon>
        <taxon>Bacillales</taxon>
        <taxon>Bacillaceae</taxon>
        <taxon>Bacillus</taxon>
    </lineage>
</organism>
<proteinExistence type="inferred from homology"/>
<dbReference type="EMBL" id="LDYG01000024">
    <property type="protein sequence ID" value="KUP07183.1"/>
    <property type="molecule type" value="Genomic_DNA"/>
</dbReference>
<comment type="similarity">
    <text evidence="1">Belongs to the short-chain dehydrogenases/reductases (SDR) family.</text>
</comment>
<dbReference type="PATRIC" id="fig|1150625.3.peg.1372"/>
<comment type="caution">
    <text evidence="3">The sequence shown here is derived from an EMBL/GenBank/DDBJ whole genome shotgun (WGS) entry which is preliminary data.</text>
</comment>
<dbReference type="CDD" id="cd05233">
    <property type="entry name" value="SDR_c"/>
    <property type="match status" value="1"/>
</dbReference>
<name>A0A147K9Z3_9BACI</name>